<evidence type="ECO:0000313" key="4">
    <source>
        <dbReference type="Proteomes" id="UP000045782"/>
    </source>
</evidence>
<protein>
    <submittedName>
        <fullName evidence="3">Probable aldehyde dehydrogenase</fullName>
        <ecNumber evidence="3">1.2.1.79</ecNumber>
    </submittedName>
</protein>
<dbReference type="InterPro" id="IPR016161">
    <property type="entry name" value="Ald_DH/histidinol_DH"/>
</dbReference>
<dbReference type="RefSeq" id="WP_005058811.1">
    <property type="nucleotide sequence ID" value="NZ_CP014951.1"/>
</dbReference>
<dbReference type="Gene3D" id="3.40.309.10">
    <property type="entry name" value="Aldehyde Dehydrogenase, Chain A, domain 2"/>
    <property type="match status" value="1"/>
</dbReference>
<dbReference type="Gene3D" id="3.40.605.10">
    <property type="entry name" value="Aldehyde Dehydrogenase, Chain A, domain 1"/>
    <property type="match status" value="1"/>
</dbReference>
<dbReference type="Pfam" id="PF00171">
    <property type="entry name" value="Aldedh"/>
    <property type="match status" value="1"/>
</dbReference>
<evidence type="ECO:0000313" key="3">
    <source>
        <dbReference type="EMBL" id="CPV69508.1"/>
    </source>
</evidence>
<dbReference type="InterPro" id="IPR016162">
    <property type="entry name" value="Ald_DH_N"/>
</dbReference>
<keyword evidence="1 3" id="KW-0560">Oxidoreductase</keyword>
<dbReference type="InterPro" id="IPR050740">
    <property type="entry name" value="Aldehyde_DH_Superfamily"/>
</dbReference>
<evidence type="ECO:0000259" key="2">
    <source>
        <dbReference type="Pfam" id="PF00171"/>
    </source>
</evidence>
<dbReference type="InterPro" id="IPR015590">
    <property type="entry name" value="Aldehyde_DH_dom"/>
</dbReference>
<sequence length="540" mass="58055">MTISDTAPAATLVSYGSYIGGEQVTEDRWIYVADPRAVLQDSFATLTLKRRLDSGEQQYSEDMAGIVGRVAVGTDRHMQAALAAATRAAKVWRGAPLQVRVDNFLAHLGARILGHREQIEQMALYEGHPRELVKWEVSGWLATTTAQSRDFYRSQLWYETFDGDSRRIVRRCADGVVCINPPANAPMSSAMLAATSVMAGNAVVIRAPRSVPLGVFYSMIEIIAPVLEEIGAPVGTINVVCSEPTPTFEQWLDSPLVNDIMYFGAVEPGLEIERQCVAAGKKPILELAGNDVVVVWSDANLDYASDALLEAFFGSGQLCMIPNLVVAHPDIAEELIALAIAKAASIRIGYPDEDGVLLSPVLRHDKFHSALGDALDNGAQLLAGGGSVHVDGSPSESGMFLQPTVIRVDGLKNSRRVKAVEHETFFPLLPIVVPDTSDGDLALSTVIDFVNTNLYGLRNSLWSSSAAVIDTYVANVTNSGIIKVNESHIAFGAPLPTHGGTALTGGAFGEANYPALRTSHIQGVSVSYVPHPPRHYKEQA</sequence>
<organism evidence="3 4">
    <name type="scientific">Mycobacteroides abscessus</name>
    <dbReference type="NCBI Taxonomy" id="36809"/>
    <lineage>
        <taxon>Bacteria</taxon>
        <taxon>Bacillati</taxon>
        <taxon>Actinomycetota</taxon>
        <taxon>Actinomycetes</taxon>
        <taxon>Mycobacteriales</taxon>
        <taxon>Mycobacteriaceae</taxon>
        <taxon>Mycobacteroides</taxon>
    </lineage>
</organism>
<proteinExistence type="predicted"/>
<dbReference type="SUPFAM" id="SSF53720">
    <property type="entry name" value="ALDH-like"/>
    <property type="match status" value="1"/>
</dbReference>
<dbReference type="PANTHER" id="PTHR43353:SF5">
    <property type="entry name" value="SUCCINATE-SEMIALDEHYDE DEHYDROGENASE, MITOCHONDRIAL"/>
    <property type="match status" value="1"/>
</dbReference>
<dbReference type="PANTHER" id="PTHR43353">
    <property type="entry name" value="SUCCINATE-SEMIALDEHYDE DEHYDROGENASE, MITOCHONDRIAL"/>
    <property type="match status" value="1"/>
</dbReference>
<gene>
    <name evidence="3" type="primary">gabD_4</name>
    <name evidence="3" type="ORF">ERS075579_04585</name>
</gene>
<accession>A0A0U0ZUM3</accession>
<dbReference type="InterPro" id="IPR016163">
    <property type="entry name" value="Ald_DH_C"/>
</dbReference>
<dbReference type="EMBL" id="CSWP01000011">
    <property type="protein sequence ID" value="CPV69508.1"/>
    <property type="molecule type" value="Genomic_DNA"/>
</dbReference>
<name>A0A0U0ZUM3_9MYCO</name>
<evidence type="ECO:0000256" key="1">
    <source>
        <dbReference type="ARBA" id="ARBA00023002"/>
    </source>
</evidence>
<dbReference type="Proteomes" id="UP000045782">
    <property type="component" value="Unassembled WGS sequence"/>
</dbReference>
<reference evidence="3 4" key="1">
    <citation type="submission" date="2015-03" db="EMBL/GenBank/DDBJ databases">
        <authorList>
            <person name="Murphy D."/>
        </authorList>
    </citation>
    <scope>NUCLEOTIDE SEQUENCE [LARGE SCALE GENOMIC DNA]</scope>
    <source>
        <strain evidence="3 4">PAP088</strain>
    </source>
</reference>
<dbReference type="EC" id="1.2.1.79" evidence="3"/>
<dbReference type="AlphaFoldDB" id="A0A0U0ZUM3"/>
<dbReference type="GO" id="GO:0036243">
    <property type="term" value="F:succinate-semialdehyde dehydrogenase (NADP+) activity"/>
    <property type="evidence" value="ECO:0007669"/>
    <property type="project" value="UniProtKB-EC"/>
</dbReference>
<feature type="domain" description="Aldehyde dehydrogenase" evidence="2">
    <location>
        <begin position="66"/>
        <end position="503"/>
    </location>
</feature>